<sequence length="49" mass="5406">MTATEANDAIRAFMAARSGRPLWPEEQAEYERLLEAWAAAVRAELVTAA</sequence>
<dbReference type="EMBL" id="CP094298">
    <property type="protein sequence ID" value="UNZ05171.1"/>
    <property type="molecule type" value="Genomic_DNA"/>
</dbReference>
<keyword evidence="2" id="KW-1185">Reference proteome</keyword>
<evidence type="ECO:0000313" key="2">
    <source>
        <dbReference type="Proteomes" id="UP000829494"/>
    </source>
</evidence>
<evidence type="ECO:0000313" key="1">
    <source>
        <dbReference type="EMBL" id="UNZ05171.1"/>
    </source>
</evidence>
<dbReference type="Proteomes" id="UP000829494">
    <property type="component" value="Chromosome"/>
</dbReference>
<proteinExistence type="predicted"/>
<dbReference type="RefSeq" id="WP_003979791.1">
    <property type="nucleotide sequence ID" value="NZ_CP043497.1"/>
</dbReference>
<name>A0ABY3Z4I2_STRRM</name>
<organism evidence="1 2">
    <name type="scientific">Streptomyces rimosus subsp. rimosus</name>
    <dbReference type="NCBI Taxonomy" id="132474"/>
    <lineage>
        <taxon>Bacteria</taxon>
        <taxon>Bacillati</taxon>
        <taxon>Actinomycetota</taxon>
        <taxon>Actinomycetes</taxon>
        <taxon>Kitasatosporales</taxon>
        <taxon>Streptomycetaceae</taxon>
        <taxon>Streptomyces</taxon>
    </lineage>
</organism>
<reference evidence="1 2" key="1">
    <citation type="submission" date="2022-03" db="EMBL/GenBank/DDBJ databases">
        <title>Complete genome of Streptomyces rimosus ssp. rimosus R7 (=ATCC 10970).</title>
        <authorList>
            <person name="Beganovic S."/>
            <person name="Ruckert C."/>
            <person name="Busche T."/>
            <person name="Kalinowski J."/>
            <person name="Wittmann C."/>
        </authorList>
    </citation>
    <scope>NUCLEOTIDE SEQUENCE [LARGE SCALE GENOMIC DNA]</scope>
    <source>
        <strain evidence="1 2">R7</strain>
    </source>
</reference>
<protein>
    <submittedName>
        <fullName evidence="1">Uncharacterized protein</fullName>
    </submittedName>
</protein>
<dbReference type="GeneID" id="66855719"/>
<gene>
    <name evidence="1" type="ORF">SRIMR7_23725</name>
</gene>
<accession>A0ABY3Z4I2</accession>